<organism evidence="1 2">
    <name type="scientific">Lactobacillus johnsonii N6.2</name>
    <dbReference type="NCBI Taxonomy" id="1408186"/>
    <lineage>
        <taxon>Bacteria</taxon>
        <taxon>Bacillati</taxon>
        <taxon>Bacillota</taxon>
        <taxon>Bacilli</taxon>
        <taxon>Lactobacillales</taxon>
        <taxon>Lactobacillaceae</taxon>
        <taxon>Lactobacillus</taxon>
    </lineage>
</organism>
<dbReference type="Proteomes" id="UP000018522">
    <property type="component" value="Chromosome"/>
</dbReference>
<evidence type="ECO:0000313" key="2">
    <source>
        <dbReference type="Proteomes" id="UP000018522"/>
    </source>
</evidence>
<gene>
    <name evidence="1" type="ORF">T285_07995</name>
</gene>
<dbReference type="KEGG" id="ljn:T285_07995"/>
<evidence type="ECO:0000313" key="1">
    <source>
        <dbReference type="EMBL" id="AHA98189.1"/>
    </source>
</evidence>
<proteinExistence type="predicted"/>
<accession>A0A7D9N8W2</accession>
<name>A0A7D9N8W2_LACJH</name>
<reference evidence="1 2" key="1">
    <citation type="journal article" date="2014" name="Genome Announc.">
        <title>Complete Genome Sequences of Lactobacillus johnsonii Strain N6.2 and Lactobacillus reuteri Strain TD1.</title>
        <authorList>
            <person name="Leonard M.T."/>
            <person name="Valladares R.B."/>
            <person name="Ardissone A."/>
            <person name="Gonzalez C.F."/>
            <person name="Lorca G.L."/>
            <person name="Triplett E.W."/>
        </authorList>
    </citation>
    <scope>NUCLEOTIDE SEQUENCE [LARGE SCALE GENOMIC DNA]</scope>
    <source>
        <strain evidence="1 2">N6.2</strain>
    </source>
</reference>
<protein>
    <submittedName>
        <fullName evidence="1">Uncharacterized protein</fullName>
    </submittedName>
</protein>
<dbReference type="AlphaFoldDB" id="A0A7D9N8W2"/>
<dbReference type="EMBL" id="CP006811">
    <property type="protein sequence ID" value="AHA98189.1"/>
    <property type="molecule type" value="Genomic_DNA"/>
</dbReference>
<sequence>MVDLLSKNTYLIKNYIESRNDNARKMPIEKTLEINLTFFKIINYAFFC</sequence>